<dbReference type="Proteomes" id="UP000610558">
    <property type="component" value="Unassembled WGS sequence"/>
</dbReference>
<dbReference type="InterPro" id="IPR036291">
    <property type="entry name" value="NAD(P)-bd_dom_sf"/>
</dbReference>
<comment type="caution">
    <text evidence="2">The sequence shown here is derived from an EMBL/GenBank/DDBJ whole genome shotgun (WGS) entry which is preliminary data.</text>
</comment>
<dbReference type="SMART" id="SM00881">
    <property type="entry name" value="CoA_binding"/>
    <property type="match status" value="1"/>
</dbReference>
<dbReference type="AlphaFoldDB" id="A0A927C0X1"/>
<dbReference type="Gene3D" id="3.40.50.720">
    <property type="entry name" value="NAD(P)-binding Rossmann-like Domain"/>
    <property type="match status" value="1"/>
</dbReference>
<dbReference type="SUPFAM" id="SSF51735">
    <property type="entry name" value="NAD(P)-binding Rossmann-fold domains"/>
    <property type="match status" value="1"/>
</dbReference>
<dbReference type="EMBL" id="JACXLD010000003">
    <property type="protein sequence ID" value="MBD2858699.1"/>
    <property type="molecule type" value="Genomic_DNA"/>
</dbReference>
<protein>
    <submittedName>
        <fullName evidence="2">CoA-binding protein</fullName>
    </submittedName>
</protein>
<accession>A0A927C0X1</accession>
<reference evidence="2" key="1">
    <citation type="submission" date="2020-09" db="EMBL/GenBank/DDBJ databases">
        <authorList>
            <person name="Yoon J.-W."/>
        </authorList>
    </citation>
    <scope>NUCLEOTIDE SEQUENCE</scope>
    <source>
        <strain evidence="2">KMU-158</strain>
    </source>
</reference>
<evidence type="ECO:0000313" key="3">
    <source>
        <dbReference type="Proteomes" id="UP000610558"/>
    </source>
</evidence>
<feature type="domain" description="CoA-binding" evidence="1">
    <location>
        <begin position="1"/>
        <end position="90"/>
    </location>
</feature>
<dbReference type="RefSeq" id="WP_190763818.1">
    <property type="nucleotide sequence ID" value="NZ_JACXLD010000003.1"/>
</dbReference>
<sequence>METVVVVGASPKPERYSYKAAVMLGEYGHRVLPINPYHQTVAGHTCIGHINELDEPVDTVTLYVRPELLEPIMPELIALKPRRVIFNPGTESEVHEAQLRENGIAVEEACTLVLLRTEQF</sequence>
<dbReference type="InterPro" id="IPR003781">
    <property type="entry name" value="CoA-bd"/>
</dbReference>
<name>A0A927C0X1_9GAMM</name>
<gene>
    <name evidence="2" type="ORF">IB286_06710</name>
</gene>
<dbReference type="Pfam" id="PF13380">
    <property type="entry name" value="CoA_binding_2"/>
    <property type="match status" value="1"/>
</dbReference>
<dbReference type="PANTHER" id="PTHR33303:SF2">
    <property type="entry name" value="COA-BINDING DOMAIN-CONTAINING PROTEIN"/>
    <property type="match status" value="1"/>
</dbReference>
<dbReference type="PANTHER" id="PTHR33303">
    <property type="entry name" value="CYTOPLASMIC PROTEIN-RELATED"/>
    <property type="match status" value="1"/>
</dbReference>
<organism evidence="2 3">
    <name type="scientific">Spongiibacter pelagi</name>
    <dbReference type="NCBI Taxonomy" id="2760804"/>
    <lineage>
        <taxon>Bacteria</taxon>
        <taxon>Pseudomonadati</taxon>
        <taxon>Pseudomonadota</taxon>
        <taxon>Gammaproteobacteria</taxon>
        <taxon>Cellvibrionales</taxon>
        <taxon>Spongiibacteraceae</taxon>
        <taxon>Spongiibacter</taxon>
    </lineage>
</organism>
<evidence type="ECO:0000259" key="1">
    <source>
        <dbReference type="SMART" id="SM00881"/>
    </source>
</evidence>
<keyword evidence="3" id="KW-1185">Reference proteome</keyword>
<evidence type="ECO:0000313" key="2">
    <source>
        <dbReference type="EMBL" id="MBD2858699.1"/>
    </source>
</evidence>
<proteinExistence type="predicted"/>